<name>A0A1R3HIH6_COCAP</name>
<dbReference type="AlphaFoldDB" id="A0A1R3HIH6"/>
<comment type="caution">
    <text evidence="1">The sequence shown here is derived from an EMBL/GenBank/DDBJ whole genome shotgun (WGS) entry which is preliminary data.</text>
</comment>
<organism evidence="1 2">
    <name type="scientific">Corchorus capsularis</name>
    <name type="common">Jute</name>
    <dbReference type="NCBI Taxonomy" id="210143"/>
    <lineage>
        <taxon>Eukaryota</taxon>
        <taxon>Viridiplantae</taxon>
        <taxon>Streptophyta</taxon>
        <taxon>Embryophyta</taxon>
        <taxon>Tracheophyta</taxon>
        <taxon>Spermatophyta</taxon>
        <taxon>Magnoliopsida</taxon>
        <taxon>eudicotyledons</taxon>
        <taxon>Gunneridae</taxon>
        <taxon>Pentapetalae</taxon>
        <taxon>rosids</taxon>
        <taxon>malvids</taxon>
        <taxon>Malvales</taxon>
        <taxon>Malvaceae</taxon>
        <taxon>Grewioideae</taxon>
        <taxon>Apeibeae</taxon>
        <taxon>Corchorus</taxon>
    </lineage>
</organism>
<proteinExistence type="predicted"/>
<evidence type="ECO:0000313" key="1">
    <source>
        <dbReference type="EMBL" id="OMO70130.1"/>
    </source>
</evidence>
<evidence type="ECO:0000313" key="2">
    <source>
        <dbReference type="Proteomes" id="UP000188268"/>
    </source>
</evidence>
<dbReference type="Proteomes" id="UP000188268">
    <property type="component" value="Unassembled WGS sequence"/>
</dbReference>
<dbReference type="Gramene" id="OMO70130">
    <property type="protein sequence ID" value="OMO70130"/>
    <property type="gene ID" value="CCACVL1_19088"/>
</dbReference>
<keyword evidence="2" id="KW-1185">Reference proteome</keyword>
<dbReference type="EMBL" id="AWWV01011846">
    <property type="protein sequence ID" value="OMO70130.1"/>
    <property type="molecule type" value="Genomic_DNA"/>
</dbReference>
<reference evidence="1 2" key="1">
    <citation type="submission" date="2013-09" db="EMBL/GenBank/DDBJ databases">
        <title>Corchorus capsularis genome sequencing.</title>
        <authorList>
            <person name="Alam M."/>
            <person name="Haque M.S."/>
            <person name="Islam M.S."/>
            <person name="Emdad E.M."/>
            <person name="Islam M.M."/>
            <person name="Ahmed B."/>
            <person name="Halim A."/>
            <person name="Hossen Q.M.M."/>
            <person name="Hossain M.Z."/>
            <person name="Ahmed R."/>
            <person name="Khan M.M."/>
            <person name="Islam R."/>
            <person name="Rashid M.M."/>
            <person name="Khan S.A."/>
            <person name="Rahman M.S."/>
            <person name="Alam M."/>
        </authorList>
    </citation>
    <scope>NUCLEOTIDE SEQUENCE [LARGE SCALE GENOMIC DNA]</scope>
    <source>
        <strain evidence="2">cv. CVL-1</strain>
        <tissue evidence="1">Whole seedling</tissue>
    </source>
</reference>
<accession>A0A1R3HIH6</accession>
<protein>
    <submittedName>
        <fullName evidence="1">Uncharacterized protein</fullName>
    </submittedName>
</protein>
<sequence length="53" mass="5657">MTTVIAFMLRGTDLASHWTPDSTSVAFLDMQIHAGSGEEADLSTDISAPEKGF</sequence>
<gene>
    <name evidence="1" type="ORF">CCACVL1_19088</name>
</gene>